<evidence type="ECO:0000256" key="4">
    <source>
        <dbReference type="ARBA" id="ARBA00023014"/>
    </source>
</evidence>
<keyword evidence="5" id="KW-1015">Disulfide bond</keyword>
<dbReference type="Gene3D" id="3.30.9.10">
    <property type="entry name" value="D-Amino Acid Oxidase, subunit A, domain 2"/>
    <property type="match status" value="1"/>
</dbReference>
<keyword evidence="3" id="KW-0408">Iron</keyword>
<gene>
    <name evidence="8" type="ORF">AHIS1636_11410</name>
</gene>
<dbReference type="Gene3D" id="3.50.50.60">
    <property type="entry name" value="FAD/NAD(P)-binding domain"/>
    <property type="match status" value="1"/>
</dbReference>
<organism evidence="8 9">
    <name type="scientific">Arthrobacter mangrovi</name>
    <dbReference type="NCBI Taxonomy" id="2966350"/>
    <lineage>
        <taxon>Bacteria</taxon>
        <taxon>Bacillati</taxon>
        <taxon>Actinomycetota</taxon>
        <taxon>Actinomycetes</taxon>
        <taxon>Micrococcales</taxon>
        <taxon>Micrococcaceae</taxon>
        <taxon>Arthrobacter</taxon>
    </lineage>
</organism>
<reference evidence="8 9" key="1">
    <citation type="journal article" date="2023" name="Int. J. Syst. Evol. Microbiol.">
        <title>Arthrobacter mangrovi sp. nov., an actinobacterium isolated from the rhizosphere of a mangrove.</title>
        <authorList>
            <person name="Hamada M."/>
            <person name="Saitou S."/>
            <person name="Enomoto N."/>
            <person name="Nanri K."/>
            <person name="Hidaka K."/>
            <person name="Miura T."/>
            <person name="Tamura T."/>
        </authorList>
    </citation>
    <scope>NUCLEOTIDE SEQUENCE [LARGE SCALE GENOMIC DNA]</scope>
    <source>
        <strain evidence="8 9">NBRC 112813</strain>
    </source>
</reference>
<dbReference type="RefSeq" id="WP_264794845.1">
    <property type="nucleotide sequence ID" value="NZ_BRVS01000004.1"/>
</dbReference>
<comment type="caution">
    <text evidence="8">The sequence shown here is derived from an EMBL/GenBank/DDBJ whole genome shotgun (WGS) entry which is preliminary data.</text>
</comment>
<evidence type="ECO:0000256" key="1">
    <source>
        <dbReference type="ARBA" id="ARBA00022714"/>
    </source>
</evidence>
<protein>
    <submittedName>
        <fullName evidence="8">FAD-dependent oxidoreductase</fullName>
    </submittedName>
</protein>
<feature type="region of interest" description="Disordered" evidence="6">
    <location>
        <begin position="428"/>
        <end position="448"/>
    </location>
</feature>
<dbReference type="EMBL" id="BRVS01000004">
    <property type="protein sequence ID" value="GLB66702.1"/>
    <property type="molecule type" value="Genomic_DNA"/>
</dbReference>
<dbReference type="Pfam" id="PF00355">
    <property type="entry name" value="Rieske"/>
    <property type="match status" value="1"/>
</dbReference>
<evidence type="ECO:0000256" key="2">
    <source>
        <dbReference type="ARBA" id="ARBA00022723"/>
    </source>
</evidence>
<evidence type="ECO:0000256" key="6">
    <source>
        <dbReference type="SAM" id="MobiDB-lite"/>
    </source>
</evidence>
<dbReference type="PRINTS" id="PR00162">
    <property type="entry name" value="RIESKE"/>
</dbReference>
<dbReference type="Pfam" id="PF01266">
    <property type="entry name" value="DAO"/>
    <property type="match status" value="1"/>
</dbReference>
<proteinExistence type="predicted"/>
<name>A0ABQ5MRU7_9MICC</name>
<evidence type="ECO:0000313" key="9">
    <source>
        <dbReference type="Proteomes" id="UP001209654"/>
    </source>
</evidence>
<keyword evidence="1" id="KW-0001">2Fe-2S</keyword>
<dbReference type="PANTHER" id="PTHR13847:SF274">
    <property type="entry name" value="RIESKE 2FE-2S IRON-SULFUR PROTEIN YHFW-RELATED"/>
    <property type="match status" value="1"/>
</dbReference>
<accession>A0ABQ5MRU7</accession>
<dbReference type="InterPro" id="IPR006076">
    <property type="entry name" value="FAD-dep_OxRdtase"/>
</dbReference>
<dbReference type="Proteomes" id="UP001209654">
    <property type="component" value="Unassembled WGS sequence"/>
</dbReference>
<evidence type="ECO:0000313" key="8">
    <source>
        <dbReference type="EMBL" id="GLB66702.1"/>
    </source>
</evidence>
<dbReference type="InterPro" id="IPR036188">
    <property type="entry name" value="FAD/NAD-bd_sf"/>
</dbReference>
<keyword evidence="9" id="KW-1185">Reference proteome</keyword>
<dbReference type="InterPro" id="IPR005805">
    <property type="entry name" value="Rieske_Fe-S_prot_C"/>
</dbReference>
<dbReference type="InterPro" id="IPR036922">
    <property type="entry name" value="Rieske_2Fe-2S_sf"/>
</dbReference>
<sequence length="507" mass="53105">MKSLWLDTAPAIPADSFEPGAEYDTVIVGAGLTGLATGVLLSRAGQRVAVLEARSTGAVTTGNTTAKVSLLQGRQLSRITAHHGAGTARAYVEAQREGQAWLLRFCEEHNIAYDRRDAFTYAATGQGVADLRAELQAATDAGLGGEYVEAAPELPFPVAGALRLADQAQLHPMELLAGLAAELRERGGVLIERVRATNVSVTRDATGSRRAEGGQAGRRLTVHSAAGQVTADHVVLATGTPILNRGGHFSVLKPQRSYAAAFNVPGGIPSGMYLSIDAPTRSLRTAAHAGRQVLIVGGNGHSVGRQQHTKGNLEDLVRWTRDQFPGAELTHSWSAQDYEPAAAVPYVGRLSFVEDRILVATGFNKWGLTNAAAAALALSSTLLGGSKPWATQLYKAGIAAQDALSTVQTNAEVGLELVSGWLGGLARTSQTAPPEGQGTVVRGNARPVGVSTVDGTTRRVSGICTHLGGVLNWNDAECSWDCPLHGSRFAPDGTVLEGPATRDLEAK</sequence>
<evidence type="ECO:0000259" key="7">
    <source>
        <dbReference type="PROSITE" id="PS51296"/>
    </source>
</evidence>
<feature type="domain" description="Rieske" evidence="7">
    <location>
        <begin position="424"/>
        <end position="507"/>
    </location>
</feature>
<keyword evidence="4" id="KW-0411">Iron-sulfur</keyword>
<evidence type="ECO:0000256" key="3">
    <source>
        <dbReference type="ARBA" id="ARBA00023004"/>
    </source>
</evidence>
<dbReference type="InterPro" id="IPR017941">
    <property type="entry name" value="Rieske_2Fe-2S"/>
</dbReference>
<dbReference type="Gene3D" id="2.102.10.10">
    <property type="entry name" value="Rieske [2Fe-2S] iron-sulphur domain"/>
    <property type="match status" value="1"/>
</dbReference>
<keyword evidence="2" id="KW-0479">Metal-binding</keyword>
<dbReference type="PANTHER" id="PTHR13847">
    <property type="entry name" value="SARCOSINE DEHYDROGENASE-RELATED"/>
    <property type="match status" value="1"/>
</dbReference>
<dbReference type="SUPFAM" id="SSF51905">
    <property type="entry name" value="FAD/NAD(P)-binding domain"/>
    <property type="match status" value="1"/>
</dbReference>
<dbReference type="PROSITE" id="PS51296">
    <property type="entry name" value="RIESKE"/>
    <property type="match status" value="1"/>
</dbReference>
<dbReference type="SUPFAM" id="SSF50022">
    <property type="entry name" value="ISP domain"/>
    <property type="match status" value="1"/>
</dbReference>
<evidence type="ECO:0000256" key="5">
    <source>
        <dbReference type="ARBA" id="ARBA00023157"/>
    </source>
</evidence>